<dbReference type="EMBL" id="JAME01000062">
    <property type="protein sequence ID" value="ETX26714.1"/>
    <property type="molecule type" value="Genomic_DNA"/>
</dbReference>
<evidence type="ECO:0000313" key="2">
    <source>
        <dbReference type="EMBL" id="ETX26714.1"/>
    </source>
</evidence>
<evidence type="ECO:0000256" key="1">
    <source>
        <dbReference type="SAM" id="Phobius"/>
    </source>
</evidence>
<reference evidence="2 3" key="1">
    <citation type="submission" date="2014-01" db="EMBL/GenBank/DDBJ databases">
        <title>Roseivivax isoporae LMG 25204 Genome Sequencing.</title>
        <authorList>
            <person name="Lai Q."/>
            <person name="Li G."/>
            <person name="Shao Z."/>
        </authorList>
    </citation>
    <scope>NUCLEOTIDE SEQUENCE [LARGE SCALE GENOMIC DNA]</scope>
    <source>
        <strain evidence="2 3">LMG 25204</strain>
    </source>
</reference>
<comment type="caution">
    <text evidence="2">The sequence shown here is derived from an EMBL/GenBank/DDBJ whole genome shotgun (WGS) entry which is preliminary data.</text>
</comment>
<dbReference type="STRING" id="1449351.RISW2_20600"/>
<keyword evidence="1" id="KW-0812">Transmembrane</keyword>
<protein>
    <submittedName>
        <fullName evidence="2">Uncharacterized protein</fullName>
    </submittedName>
</protein>
<gene>
    <name evidence="2" type="ORF">RISW2_20600</name>
</gene>
<organism evidence="2 3">
    <name type="scientific">Roseivivax isoporae LMG 25204</name>
    <dbReference type="NCBI Taxonomy" id="1449351"/>
    <lineage>
        <taxon>Bacteria</taxon>
        <taxon>Pseudomonadati</taxon>
        <taxon>Pseudomonadota</taxon>
        <taxon>Alphaproteobacteria</taxon>
        <taxon>Rhodobacterales</taxon>
        <taxon>Roseobacteraceae</taxon>
        <taxon>Roseivivax</taxon>
    </lineage>
</organism>
<feature type="transmembrane region" description="Helical" evidence="1">
    <location>
        <begin position="57"/>
        <end position="76"/>
    </location>
</feature>
<keyword evidence="3" id="KW-1185">Reference proteome</keyword>
<dbReference type="OrthoDB" id="7871801at2"/>
<name>X7F3S8_9RHOB</name>
<accession>X7F3S8</accession>
<evidence type="ECO:0000313" key="3">
    <source>
        <dbReference type="Proteomes" id="UP000023430"/>
    </source>
</evidence>
<feature type="transmembrane region" description="Helical" evidence="1">
    <location>
        <begin position="27"/>
        <end position="45"/>
    </location>
</feature>
<proteinExistence type="predicted"/>
<keyword evidence="1" id="KW-1133">Transmembrane helix</keyword>
<dbReference type="AlphaFoldDB" id="X7F3S8"/>
<sequence length="95" mass="9965">MSAGPGRGAPLVFLERRTYRQRRLRDAARLLPVVGLFAWTVPLFWPTGPAGPTTSGALTYIFGVWVALVCAGALLSRRGATGEEGRGDPGGDAGP</sequence>
<dbReference type="RefSeq" id="WP_043775032.1">
    <property type="nucleotide sequence ID" value="NZ_JAME01000062.1"/>
</dbReference>
<dbReference type="eggNOG" id="ENOG50319ZF">
    <property type="taxonomic scope" value="Bacteria"/>
</dbReference>
<keyword evidence="1" id="KW-0472">Membrane</keyword>
<dbReference type="Proteomes" id="UP000023430">
    <property type="component" value="Unassembled WGS sequence"/>
</dbReference>